<accession>A0ABY2IQ76</accession>
<dbReference type="RefSeq" id="WP_134561052.1">
    <property type="nucleotide sequence ID" value="NZ_SOFS01000012.1"/>
</dbReference>
<protein>
    <submittedName>
        <fullName evidence="1">Uncharacterized protein</fullName>
    </submittedName>
</protein>
<gene>
    <name evidence="1" type="ORF">E3O46_02670</name>
</gene>
<evidence type="ECO:0000313" key="1">
    <source>
        <dbReference type="EMBL" id="TFC22373.1"/>
    </source>
</evidence>
<keyword evidence="2" id="KW-1185">Reference proteome</keyword>
<name>A0ABY2IQ76_9MICO</name>
<organism evidence="1 2">
    <name type="scientific">Cryobacterium glucosi</name>
    <dbReference type="NCBI Taxonomy" id="1259175"/>
    <lineage>
        <taxon>Bacteria</taxon>
        <taxon>Bacillati</taxon>
        <taxon>Actinomycetota</taxon>
        <taxon>Actinomycetes</taxon>
        <taxon>Micrococcales</taxon>
        <taxon>Microbacteriaceae</taxon>
        <taxon>Cryobacterium</taxon>
    </lineage>
</organism>
<evidence type="ECO:0000313" key="2">
    <source>
        <dbReference type="Proteomes" id="UP000297604"/>
    </source>
</evidence>
<dbReference type="Proteomes" id="UP000297604">
    <property type="component" value="Unassembled WGS sequence"/>
</dbReference>
<comment type="caution">
    <text evidence="1">The sequence shown here is derived from an EMBL/GenBank/DDBJ whole genome shotgun (WGS) entry which is preliminary data.</text>
</comment>
<sequence>MSPDLTAAIARGQGNEIVAIPALGDDGEPMVVSLVLGPTSSLISVPKAWSEPVPDYTDAVESLYTLAYDALSAGPGGFSEAIEMTDFELYDPDDTG</sequence>
<dbReference type="EMBL" id="SOFS01000012">
    <property type="protein sequence ID" value="TFC22373.1"/>
    <property type="molecule type" value="Genomic_DNA"/>
</dbReference>
<proteinExistence type="predicted"/>
<reference evidence="1 2" key="1">
    <citation type="submission" date="2019-03" db="EMBL/GenBank/DDBJ databases">
        <title>Genomics of glacier-inhabiting Cryobacterium strains.</title>
        <authorList>
            <person name="Liu Q."/>
            <person name="Xin Y.-H."/>
        </authorList>
    </citation>
    <scope>NUCLEOTIDE SEQUENCE [LARGE SCALE GENOMIC DNA]</scope>
    <source>
        <strain evidence="1 2">MDB1-5</strain>
    </source>
</reference>